<dbReference type="EMBL" id="OX465080">
    <property type="protein sequence ID" value="CAI9280114.1"/>
    <property type="molecule type" value="Genomic_DNA"/>
</dbReference>
<evidence type="ECO:0000313" key="1">
    <source>
        <dbReference type="EMBL" id="CAI9280114.1"/>
    </source>
</evidence>
<sequence length="131" mass="14874">MYDFTYVENVAHAHVCAERAPASDGCLLYNKYETNKVLGVYVTYSCRAWERKKLRHHSSTVQMPLGITMAAEKRCRLIEEVSNVANQLAEVFLNDEPISASVLELEVSIIIQSLSFLDHGLRHLQLHNLIS</sequence>
<reference evidence="1" key="1">
    <citation type="submission" date="2023-04" db="EMBL/GenBank/DDBJ databases">
        <authorList>
            <person name="Vijverberg K."/>
            <person name="Xiong W."/>
            <person name="Schranz E."/>
        </authorList>
    </citation>
    <scope>NUCLEOTIDE SEQUENCE</scope>
</reference>
<proteinExistence type="predicted"/>
<dbReference type="AlphaFoldDB" id="A0AA35YU56"/>
<protein>
    <submittedName>
        <fullName evidence="1">Uncharacterized protein</fullName>
    </submittedName>
</protein>
<name>A0AA35YU56_LACSI</name>
<gene>
    <name evidence="1" type="ORF">LSALG_LOCUS19875</name>
</gene>
<accession>A0AA35YU56</accession>
<organism evidence="1 2">
    <name type="scientific">Lactuca saligna</name>
    <name type="common">Willowleaf lettuce</name>
    <dbReference type="NCBI Taxonomy" id="75948"/>
    <lineage>
        <taxon>Eukaryota</taxon>
        <taxon>Viridiplantae</taxon>
        <taxon>Streptophyta</taxon>
        <taxon>Embryophyta</taxon>
        <taxon>Tracheophyta</taxon>
        <taxon>Spermatophyta</taxon>
        <taxon>Magnoliopsida</taxon>
        <taxon>eudicotyledons</taxon>
        <taxon>Gunneridae</taxon>
        <taxon>Pentapetalae</taxon>
        <taxon>asterids</taxon>
        <taxon>campanulids</taxon>
        <taxon>Asterales</taxon>
        <taxon>Asteraceae</taxon>
        <taxon>Cichorioideae</taxon>
        <taxon>Cichorieae</taxon>
        <taxon>Lactucinae</taxon>
        <taxon>Lactuca</taxon>
    </lineage>
</organism>
<evidence type="ECO:0000313" key="2">
    <source>
        <dbReference type="Proteomes" id="UP001177003"/>
    </source>
</evidence>
<keyword evidence="2" id="KW-1185">Reference proteome</keyword>
<dbReference type="Proteomes" id="UP001177003">
    <property type="component" value="Chromosome 4"/>
</dbReference>